<evidence type="ECO:0000313" key="9">
    <source>
        <dbReference type="Proteomes" id="UP001634747"/>
    </source>
</evidence>
<proteinExistence type="predicted"/>
<evidence type="ECO:0000256" key="2">
    <source>
        <dbReference type="ARBA" id="ARBA00022475"/>
    </source>
</evidence>
<evidence type="ECO:0000256" key="3">
    <source>
        <dbReference type="ARBA" id="ARBA00022692"/>
    </source>
</evidence>
<comment type="caution">
    <text evidence="8">The sequence shown here is derived from an EMBL/GenBank/DDBJ whole genome shotgun (WGS) entry which is preliminary data.</text>
</comment>
<feature type="transmembrane region" description="Helical" evidence="7">
    <location>
        <begin position="194"/>
        <end position="216"/>
    </location>
</feature>
<dbReference type="InterPro" id="IPR050833">
    <property type="entry name" value="Poly_Biosynth_Transport"/>
</dbReference>
<dbReference type="RefSeq" id="WP_263414677.1">
    <property type="nucleotide sequence ID" value="NZ_BAABBH010000001.1"/>
</dbReference>
<sequence length="441" mass="47987">MPLPLQRTQTDPVQDHVRQPGRSHRKKLLTNTLWLYSLQGLNYLLPMLVLPYLIRVLGVGNYGLIALAQAFAQYFTIFTDYGFNLSATKRIAIAKGDDDTTVRQTFWGVLLIKATLLIAGFALLLGITFAIPAMAAARTAYLVAYLSVLGNVLFPVWYFQGIEKMKNISIITGVSKMLTVGAVFFLVHGPADTILALALQSSAPLLAGVAGFAVAVRSNWKGAALPAFADLRLLLREGWHLFLSTAAVTLYTNTNVFLVGMLGGVTEAGYFSAAEKIIRAAQGMLIPLTQVLFPHVNTLVKESPERAVRFVRKSLLTIAVPTFAGSLAILLCSPLLSRLAFGFSNATTNSTLRWTAFIPFLVAISSTLGIQTMVVFGHEKAFSRILVTAGVFNVAFAWVLIRRMGAPGAGAAVLATETFIVLAMLWYLRRIGIHLLDRRPA</sequence>
<accession>A0ABW9KMY2</accession>
<dbReference type="CDD" id="cd13128">
    <property type="entry name" value="MATE_Wzx_like"/>
    <property type="match status" value="1"/>
</dbReference>
<evidence type="ECO:0000256" key="4">
    <source>
        <dbReference type="ARBA" id="ARBA00022989"/>
    </source>
</evidence>
<dbReference type="Proteomes" id="UP001634747">
    <property type="component" value="Unassembled WGS sequence"/>
</dbReference>
<comment type="subcellular location">
    <subcellularLocation>
        <location evidence="1">Cell membrane</location>
        <topology evidence="1">Multi-pass membrane protein</topology>
    </subcellularLocation>
</comment>
<feature type="transmembrane region" description="Helical" evidence="7">
    <location>
        <begin position="106"/>
        <end position="134"/>
    </location>
</feature>
<name>A0ABW9KMY2_9BACT</name>
<feature type="transmembrane region" description="Helical" evidence="7">
    <location>
        <begin position="407"/>
        <end position="428"/>
    </location>
</feature>
<feature type="transmembrane region" description="Helical" evidence="7">
    <location>
        <begin position="381"/>
        <end position="401"/>
    </location>
</feature>
<feature type="transmembrane region" description="Helical" evidence="7">
    <location>
        <begin position="315"/>
        <end position="336"/>
    </location>
</feature>
<feature type="region of interest" description="Disordered" evidence="6">
    <location>
        <begin position="1"/>
        <end position="23"/>
    </location>
</feature>
<feature type="transmembrane region" description="Helical" evidence="7">
    <location>
        <begin position="33"/>
        <end position="54"/>
    </location>
</feature>
<dbReference type="InterPro" id="IPR002797">
    <property type="entry name" value="Polysacc_synth"/>
</dbReference>
<dbReference type="PANTHER" id="PTHR30250">
    <property type="entry name" value="PST FAMILY PREDICTED COLANIC ACID TRANSPORTER"/>
    <property type="match status" value="1"/>
</dbReference>
<keyword evidence="4 7" id="KW-1133">Transmembrane helix</keyword>
<evidence type="ECO:0000256" key="7">
    <source>
        <dbReference type="SAM" id="Phobius"/>
    </source>
</evidence>
<dbReference type="PANTHER" id="PTHR30250:SF11">
    <property type="entry name" value="O-ANTIGEN TRANSPORTER-RELATED"/>
    <property type="match status" value="1"/>
</dbReference>
<keyword evidence="2" id="KW-1003">Cell membrane</keyword>
<feature type="transmembrane region" description="Helical" evidence="7">
    <location>
        <begin position="168"/>
        <end position="188"/>
    </location>
</feature>
<feature type="transmembrane region" description="Helical" evidence="7">
    <location>
        <begin position="60"/>
        <end position="85"/>
    </location>
</feature>
<dbReference type="Pfam" id="PF01943">
    <property type="entry name" value="Polysacc_synt"/>
    <property type="match status" value="1"/>
</dbReference>
<keyword evidence="5 7" id="KW-0472">Membrane</keyword>
<keyword evidence="3 7" id="KW-0812">Transmembrane</keyword>
<evidence type="ECO:0000256" key="1">
    <source>
        <dbReference type="ARBA" id="ARBA00004651"/>
    </source>
</evidence>
<protein>
    <submittedName>
        <fullName evidence="8">Flippase</fullName>
    </submittedName>
</protein>
<feature type="transmembrane region" description="Helical" evidence="7">
    <location>
        <begin position="356"/>
        <end position="376"/>
    </location>
</feature>
<feature type="transmembrane region" description="Helical" evidence="7">
    <location>
        <begin position="140"/>
        <end position="159"/>
    </location>
</feature>
<evidence type="ECO:0000313" key="8">
    <source>
        <dbReference type="EMBL" id="MFN2977151.1"/>
    </source>
</evidence>
<evidence type="ECO:0000256" key="5">
    <source>
        <dbReference type="ARBA" id="ARBA00023136"/>
    </source>
</evidence>
<feature type="compositionally biased region" description="Polar residues" evidence="6">
    <location>
        <begin position="1"/>
        <end position="12"/>
    </location>
</feature>
<reference evidence="8 9" key="1">
    <citation type="submission" date="2024-12" db="EMBL/GenBank/DDBJ databases">
        <authorList>
            <person name="Lee Y."/>
        </authorList>
    </citation>
    <scope>NUCLEOTIDE SEQUENCE [LARGE SCALE GENOMIC DNA]</scope>
    <source>
        <strain evidence="8 9">03SUJ4</strain>
    </source>
</reference>
<evidence type="ECO:0000256" key="6">
    <source>
        <dbReference type="SAM" id="MobiDB-lite"/>
    </source>
</evidence>
<dbReference type="EMBL" id="JBJYXY010000001">
    <property type="protein sequence ID" value="MFN2977151.1"/>
    <property type="molecule type" value="Genomic_DNA"/>
</dbReference>
<gene>
    <name evidence="8" type="ORF">ACK2TP_15370</name>
</gene>
<organism evidence="8 9">
    <name type="scientific">Terriglobus aquaticus</name>
    <dbReference type="NCBI Taxonomy" id="940139"/>
    <lineage>
        <taxon>Bacteria</taxon>
        <taxon>Pseudomonadati</taxon>
        <taxon>Acidobacteriota</taxon>
        <taxon>Terriglobia</taxon>
        <taxon>Terriglobales</taxon>
        <taxon>Acidobacteriaceae</taxon>
        <taxon>Terriglobus</taxon>
    </lineage>
</organism>
<keyword evidence="9" id="KW-1185">Reference proteome</keyword>